<gene>
    <name evidence="8" type="ORF">EGH23_07640</name>
</gene>
<comment type="caution">
    <text evidence="8">The sequence shown here is derived from an EMBL/GenBank/DDBJ whole genome shotgun (WGS) entry which is preliminary data.</text>
</comment>
<sequence length="1151" mass="127166">MSEKPVVLHIRPERAMDGVQSLSSESEVGLSVTAVTSRDAALETLSSTDPDYLVCEHRPDDGLDGLAALDAIVDVRPDLPALLCTAEPDGRVAAEATRRGVAEYVPRSETDPGERLRALAADGGVTARSSIDAIEATTESLRELTRLAADDSRTDAETIEGVLRLGADRLGLSLGYLGRIEDDTYEIEHVVGDHALVEAGASSPLSATYCEHTAQTETLLPIHDAAAEGWADHPSYRVGGIACYLGGKVSVSGETYGTVCFADEEPRATSFTDAERAFVELLVQWVSDELERRHREADLERYEDIIEAVDDGVYALDDEGDFVFVNEAMTALTGYDAESLLGAHTGHIKAPEVVEKAEGIVREMIFEDRDDEATFDLSIRRADDESFPAEDHMTVLWDDDGRFEGTAGVIRDITDRKERELELREANRRIEQILGRIGAAFFAVDDDWNLTYWNAQAEAVLGRDAEAVMGENLWEMFPDATDSAFFEAYREAMDSQEPVVFEEYYPPAERWFRVNAYPSTDGLSVYFHDITDQKERDRKLSGLLETTRSLMHAHTDADVAETVIEAAESRLGFDLNLVRLYDGETGTLYPVASTDGVPDRPVYDADESFAGEAFQRGETVRIDDFDRVGNYDDRDANAAMCVPIGGYGVLSVATTESDVFDDADVSVAEILASNAAAALSRVEREEDLRRYEAVVENVRDMVYVIDEDGAFQLVTEPLAEWLGFDREAMLGERPDEFLDRDDAATFERHIREMQAEGGEPSRRIETSLATADGAERPAEVEVSLIDHDRFRGTVGVVRDRSELEQAREDLRDERDRFSYLFNNLPDAVAETESGDDGSVVRSVNPAFTDVFGVDHATALDERLGEFVRPPTEAQGEEYSRFTDADGSETVRTAEIRRRTADGFRDFLFRGIPYRRDDGRVWGFCIYTDITDQRERERRLEVLNRVLRHNLRNDLTVVLGLADELAARLDDESHLSLLDRLQRKTADVASLSDRARAIERSIRREDADSAPVPIVDAVASLVDTYERTHGVAIETTLPETDARAADGRFTRVVEELLNNGVEHAGADPGLSLEVAATEREVSVTVADEGPGIPPHELDVLTGDEPITQLSHGSGLGLWLVVWLTESYGGTVTFGGTDETGTVVTLTLPRTDS</sequence>
<dbReference type="InterPro" id="IPR011006">
    <property type="entry name" value="CheY-like_superfamily"/>
</dbReference>
<dbReference type="InterPro" id="IPR029016">
    <property type="entry name" value="GAF-like_dom_sf"/>
</dbReference>
<dbReference type="SMART" id="SM00091">
    <property type="entry name" value="PAS"/>
    <property type="match status" value="4"/>
</dbReference>
<dbReference type="PANTHER" id="PTHR44757:SF2">
    <property type="entry name" value="BIOFILM ARCHITECTURE MAINTENANCE PROTEIN MBAA"/>
    <property type="match status" value="1"/>
</dbReference>
<dbReference type="SMART" id="SM00086">
    <property type="entry name" value="PAC"/>
    <property type="match status" value="3"/>
</dbReference>
<dbReference type="InterPro" id="IPR005467">
    <property type="entry name" value="His_kinase_dom"/>
</dbReference>
<dbReference type="Gene3D" id="3.30.450.20">
    <property type="entry name" value="PAS domain"/>
    <property type="match status" value="4"/>
</dbReference>
<evidence type="ECO:0000259" key="4">
    <source>
        <dbReference type="PROSITE" id="PS50109"/>
    </source>
</evidence>
<keyword evidence="1" id="KW-0808">Transferase</keyword>
<dbReference type="EMBL" id="RKLT01000002">
    <property type="protein sequence ID" value="MBX0294749.1"/>
    <property type="molecule type" value="Genomic_DNA"/>
</dbReference>
<dbReference type="Pfam" id="PF08448">
    <property type="entry name" value="PAS_4"/>
    <property type="match status" value="2"/>
</dbReference>
<dbReference type="CDD" id="cd00156">
    <property type="entry name" value="REC"/>
    <property type="match status" value="1"/>
</dbReference>
<proteinExistence type="predicted"/>
<dbReference type="PRINTS" id="PR00344">
    <property type="entry name" value="BCTRLSENSOR"/>
</dbReference>
<dbReference type="Gene3D" id="3.40.50.2300">
    <property type="match status" value="1"/>
</dbReference>
<dbReference type="InterPro" id="IPR001610">
    <property type="entry name" value="PAC"/>
</dbReference>
<dbReference type="InterPro" id="IPR036890">
    <property type="entry name" value="HATPase_C_sf"/>
</dbReference>
<feature type="domain" description="Response regulatory" evidence="5">
    <location>
        <begin position="4"/>
        <end position="122"/>
    </location>
</feature>
<dbReference type="SUPFAM" id="SSF55781">
    <property type="entry name" value="GAF domain-like"/>
    <property type="match status" value="2"/>
</dbReference>
<keyword evidence="9" id="KW-1185">Reference proteome</keyword>
<comment type="caution">
    <text evidence="3">Lacks conserved residue(s) required for the propagation of feature annotation.</text>
</comment>
<reference evidence="8 9" key="1">
    <citation type="submission" date="2021-06" db="EMBL/GenBank/DDBJ databases">
        <title>Halomicroarcula sp. a new haloarchaeum isolated from saline soil.</title>
        <authorList>
            <person name="Duran-Viseras A."/>
            <person name="Sanchez-Porro C."/>
            <person name="Ventosa A."/>
        </authorList>
    </citation>
    <scope>NUCLEOTIDE SEQUENCE [LARGE SCALE GENOMIC DNA]</scope>
    <source>
        <strain evidence="8 9">F27</strain>
    </source>
</reference>
<name>A0AAW4PA13_9EURY</name>
<dbReference type="InterPro" id="IPR052155">
    <property type="entry name" value="Biofilm_reg_signaling"/>
</dbReference>
<dbReference type="SMART" id="SM00065">
    <property type="entry name" value="GAF"/>
    <property type="match status" value="2"/>
</dbReference>
<dbReference type="InterPro" id="IPR035965">
    <property type="entry name" value="PAS-like_dom_sf"/>
</dbReference>
<accession>A0AAW4PA13</accession>
<dbReference type="InterPro" id="IPR013656">
    <property type="entry name" value="PAS_4"/>
</dbReference>
<dbReference type="PROSITE" id="PS50113">
    <property type="entry name" value="PAC"/>
    <property type="match status" value="2"/>
</dbReference>
<evidence type="ECO:0000313" key="9">
    <source>
        <dbReference type="Proteomes" id="UP001430455"/>
    </source>
</evidence>
<dbReference type="Proteomes" id="UP001430455">
    <property type="component" value="Unassembled WGS sequence"/>
</dbReference>
<evidence type="ECO:0000259" key="6">
    <source>
        <dbReference type="PROSITE" id="PS50112"/>
    </source>
</evidence>
<dbReference type="Gene3D" id="3.30.565.10">
    <property type="entry name" value="Histidine kinase-like ATPase, C-terminal domain"/>
    <property type="match status" value="1"/>
</dbReference>
<dbReference type="Pfam" id="PF13185">
    <property type="entry name" value="GAF_2"/>
    <property type="match status" value="1"/>
</dbReference>
<dbReference type="InterPro" id="IPR000700">
    <property type="entry name" value="PAS-assoc_C"/>
</dbReference>
<dbReference type="InterPro" id="IPR013767">
    <property type="entry name" value="PAS_fold"/>
</dbReference>
<evidence type="ECO:0000256" key="2">
    <source>
        <dbReference type="ARBA" id="ARBA00022777"/>
    </source>
</evidence>
<dbReference type="GO" id="GO:0016301">
    <property type="term" value="F:kinase activity"/>
    <property type="evidence" value="ECO:0007669"/>
    <property type="project" value="UniProtKB-KW"/>
</dbReference>
<dbReference type="PROSITE" id="PS50112">
    <property type="entry name" value="PAS"/>
    <property type="match status" value="3"/>
</dbReference>
<dbReference type="SUPFAM" id="SSF52172">
    <property type="entry name" value="CheY-like"/>
    <property type="match status" value="1"/>
</dbReference>
<dbReference type="Pfam" id="PF02518">
    <property type="entry name" value="HATPase_c"/>
    <property type="match status" value="1"/>
</dbReference>
<feature type="domain" description="PAS" evidence="6">
    <location>
        <begin position="298"/>
        <end position="368"/>
    </location>
</feature>
<dbReference type="GO" id="GO:0000160">
    <property type="term" value="P:phosphorelay signal transduction system"/>
    <property type="evidence" value="ECO:0007669"/>
    <property type="project" value="InterPro"/>
</dbReference>
<dbReference type="AlphaFoldDB" id="A0AAW4PA13"/>
<dbReference type="CDD" id="cd00130">
    <property type="entry name" value="PAS"/>
    <property type="match status" value="3"/>
</dbReference>
<dbReference type="InterPro" id="IPR003594">
    <property type="entry name" value="HATPase_dom"/>
</dbReference>
<dbReference type="InterPro" id="IPR003018">
    <property type="entry name" value="GAF"/>
</dbReference>
<dbReference type="InterPro" id="IPR001789">
    <property type="entry name" value="Sig_transdc_resp-reg_receiver"/>
</dbReference>
<dbReference type="InterPro" id="IPR004358">
    <property type="entry name" value="Sig_transdc_His_kin-like_C"/>
</dbReference>
<feature type="domain" description="Histidine kinase" evidence="4">
    <location>
        <begin position="945"/>
        <end position="1150"/>
    </location>
</feature>
<protein>
    <submittedName>
        <fullName evidence="8">PAS domain S-box protein</fullName>
    </submittedName>
</protein>
<dbReference type="InterPro" id="IPR000014">
    <property type="entry name" value="PAS"/>
</dbReference>
<dbReference type="PROSITE" id="PS50110">
    <property type="entry name" value="RESPONSE_REGULATORY"/>
    <property type="match status" value="1"/>
</dbReference>
<dbReference type="SUPFAM" id="SSF55785">
    <property type="entry name" value="PYP-like sensor domain (PAS domain)"/>
    <property type="match status" value="4"/>
</dbReference>
<evidence type="ECO:0000313" key="8">
    <source>
        <dbReference type="EMBL" id="MBX0294749.1"/>
    </source>
</evidence>
<feature type="domain" description="PAS" evidence="6">
    <location>
        <begin position="687"/>
        <end position="757"/>
    </location>
</feature>
<feature type="domain" description="PAC" evidence="7">
    <location>
        <begin position="762"/>
        <end position="812"/>
    </location>
</feature>
<feature type="domain" description="PAS" evidence="6">
    <location>
        <begin position="426"/>
        <end position="496"/>
    </location>
</feature>
<dbReference type="Gene3D" id="3.30.450.40">
    <property type="match status" value="2"/>
</dbReference>
<dbReference type="SMART" id="SM00387">
    <property type="entry name" value="HATPase_c"/>
    <property type="match status" value="1"/>
</dbReference>
<evidence type="ECO:0000256" key="1">
    <source>
        <dbReference type="ARBA" id="ARBA00022679"/>
    </source>
</evidence>
<dbReference type="SUPFAM" id="SSF55874">
    <property type="entry name" value="ATPase domain of HSP90 chaperone/DNA topoisomerase II/histidine kinase"/>
    <property type="match status" value="1"/>
</dbReference>
<dbReference type="Pfam" id="PF00989">
    <property type="entry name" value="PAS"/>
    <property type="match status" value="2"/>
</dbReference>
<dbReference type="RefSeq" id="WP_220579420.1">
    <property type="nucleotide sequence ID" value="NZ_RKLT01000002.1"/>
</dbReference>
<organism evidence="8 9">
    <name type="scientific">Haloarcula nitratireducens</name>
    <dbReference type="NCBI Taxonomy" id="2487749"/>
    <lineage>
        <taxon>Archaea</taxon>
        <taxon>Methanobacteriati</taxon>
        <taxon>Methanobacteriota</taxon>
        <taxon>Stenosarchaea group</taxon>
        <taxon>Halobacteria</taxon>
        <taxon>Halobacteriales</taxon>
        <taxon>Haloarculaceae</taxon>
        <taxon>Haloarcula</taxon>
    </lineage>
</organism>
<dbReference type="PANTHER" id="PTHR44757">
    <property type="entry name" value="DIGUANYLATE CYCLASE DGCP"/>
    <property type="match status" value="1"/>
</dbReference>
<dbReference type="PROSITE" id="PS50109">
    <property type="entry name" value="HIS_KIN"/>
    <property type="match status" value="1"/>
</dbReference>
<dbReference type="NCBIfam" id="TIGR00229">
    <property type="entry name" value="sensory_box"/>
    <property type="match status" value="4"/>
</dbReference>
<evidence type="ECO:0000256" key="3">
    <source>
        <dbReference type="PROSITE-ProRule" id="PRU00169"/>
    </source>
</evidence>
<dbReference type="GO" id="GO:0006355">
    <property type="term" value="P:regulation of DNA-templated transcription"/>
    <property type="evidence" value="ECO:0007669"/>
    <property type="project" value="InterPro"/>
</dbReference>
<evidence type="ECO:0000259" key="7">
    <source>
        <dbReference type="PROSITE" id="PS50113"/>
    </source>
</evidence>
<keyword evidence="2" id="KW-0418">Kinase</keyword>
<evidence type="ECO:0000259" key="5">
    <source>
        <dbReference type="PROSITE" id="PS50110"/>
    </source>
</evidence>
<feature type="domain" description="PAC" evidence="7">
    <location>
        <begin position="373"/>
        <end position="425"/>
    </location>
</feature>